<dbReference type="PANTHER" id="PTHR43751">
    <property type="entry name" value="SULFATASE"/>
    <property type="match status" value="1"/>
</dbReference>
<dbReference type="InterPro" id="IPR052701">
    <property type="entry name" value="GAG_Ulvan_Degrading_Sulfatases"/>
</dbReference>
<feature type="domain" description="Sulfatase N-terminal" evidence="2">
    <location>
        <begin position="285"/>
        <end position="547"/>
    </location>
</feature>
<gene>
    <name evidence="3" type="ORF">SGRAN_2064</name>
</gene>
<accession>A0AA86L2T7</accession>
<dbReference type="PANTHER" id="PTHR43751:SF3">
    <property type="entry name" value="SULFATASE N-TERMINAL DOMAIN-CONTAINING PROTEIN"/>
    <property type="match status" value="1"/>
</dbReference>
<feature type="transmembrane region" description="Helical" evidence="1">
    <location>
        <begin position="131"/>
        <end position="158"/>
    </location>
</feature>
<evidence type="ECO:0000313" key="4">
    <source>
        <dbReference type="Proteomes" id="UP000058599"/>
    </source>
</evidence>
<keyword evidence="1" id="KW-0812">Transmembrane</keyword>
<dbReference type="Gene3D" id="3.40.720.10">
    <property type="entry name" value="Alkaline Phosphatase, subunit A"/>
    <property type="match status" value="1"/>
</dbReference>
<dbReference type="AlphaFoldDB" id="A0AA86L2T7"/>
<sequence length="657" mass="70967">MTRKGQGDLLTLLLAAVATLLIEMALVERKFALFGGGFGQSQTLDTPAEIALFLLGAVGAHALLFGLFFLLLRRLHGREYDPLIFRFNLLFFGVAGFLAALTAKFELLSYFSDAVSFQLIRNLGGGSLFDAFLFVLNEGALMLIGLGGALILYGIVVVRLRRRGNRTLLPAGRSPLRWAVLALAVAMPVIAAQANGVPDARDGLRRMTAYGLVNRLLEQLTDFDRDGYSWYSAQIDRHPFDASRHPLALDIPGNGIDEDGFGGDFVFAGADPATPAPKLPAKRKHLVVIVLESTRADALTQRVNGRPVAPNLAALARAGSSFPHAYSHVGFTTASLKSLFSGALDPRAGDPSLFSDLKANGYRIGVFSGQPESFGDISAVVGMRKAADIFVDAETLAHERAFGFAAKGSLLVDETKILAEFDRRMGDPGPWAQPTFVYFNFQSPHFPYHHPGMPDMLGVDPLPRGDISAANARRVQQTYWNAVAYADSQIGAVVARLKALGTWDDTVLMVTGDHGEALFENGFLGHGHVIEPAQTHIPFVLNVPGLSSDRALGLRDMRSILLQALGGAPAPDNDAPVFLHIGAVDTPVAIGIVEPGGVFTTLALGTEEIWFSDSGRRARYGDLHGADKARADRLVNEWARQRWMRHLATRKAARSSP</sequence>
<reference evidence="3 4" key="1">
    <citation type="journal article" date="2016" name="BMC Genomics">
        <title>Genomic analysis of the nitrate-respiring Sphingopyxis granuli (formerly Sphingomonas macrogoltabida) strain TFA.</title>
        <authorList>
            <person name="Garcia-Romero I."/>
            <person name="Perez-Pulido A.J."/>
            <person name="Gonzalez-Flores Y.E."/>
            <person name="Reyes-Ramirez F."/>
            <person name="Santero E."/>
            <person name="Floriano B."/>
        </authorList>
    </citation>
    <scope>NUCLEOTIDE SEQUENCE [LARGE SCALE GENOMIC DNA]</scope>
    <source>
        <strain evidence="3 4">TFA</strain>
    </source>
</reference>
<proteinExistence type="predicted"/>
<dbReference type="EMBL" id="CP012199">
    <property type="protein sequence ID" value="AMG74439.1"/>
    <property type="molecule type" value="Genomic_DNA"/>
</dbReference>
<name>A0AA86L2T7_9SPHN</name>
<dbReference type="InterPro" id="IPR017850">
    <property type="entry name" value="Alkaline_phosphatase_core_sf"/>
</dbReference>
<evidence type="ECO:0000256" key="1">
    <source>
        <dbReference type="SAM" id="Phobius"/>
    </source>
</evidence>
<protein>
    <submittedName>
        <fullName evidence="3">Sulfatase</fullName>
    </submittedName>
</protein>
<dbReference type="KEGG" id="sgi:SGRAN_2064"/>
<feature type="transmembrane region" description="Helical" evidence="1">
    <location>
        <begin position="178"/>
        <end position="197"/>
    </location>
</feature>
<keyword evidence="4" id="KW-1185">Reference proteome</keyword>
<dbReference type="RefSeq" id="WP_067183348.1">
    <property type="nucleotide sequence ID" value="NZ_CP012199.1"/>
</dbReference>
<dbReference type="Proteomes" id="UP000058599">
    <property type="component" value="Chromosome"/>
</dbReference>
<dbReference type="SUPFAM" id="SSF53649">
    <property type="entry name" value="Alkaline phosphatase-like"/>
    <property type="match status" value="1"/>
</dbReference>
<evidence type="ECO:0000313" key="3">
    <source>
        <dbReference type="EMBL" id="AMG74439.1"/>
    </source>
</evidence>
<dbReference type="InterPro" id="IPR000917">
    <property type="entry name" value="Sulfatase_N"/>
</dbReference>
<organism evidence="3 4">
    <name type="scientific">Sphingopyxis granuli</name>
    <dbReference type="NCBI Taxonomy" id="267128"/>
    <lineage>
        <taxon>Bacteria</taxon>
        <taxon>Pseudomonadati</taxon>
        <taxon>Pseudomonadota</taxon>
        <taxon>Alphaproteobacteria</taxon>
        <taxon>Sphingomonadales</taxon>
        <taxon>Sphingomonadaceae</taxon>
        <taxon>Sphingopyxis</taxon>
    </lineage>
</organism>
<keyword evidence="1" id="KW-1133">Transmembrane helix</keyword>
<dbReference type="Pfam" id="PF00884">
    <property type="entry name" value="Sulfatase"/>
    <property type="match status" value="1"/>
</dbReference>
<keyword evidence="1" id="KW-0472">Membrane</keyword>
<evidence type="ECO:0000259" key="2">
    <source>
        <dbReference type="Pfam" id="PF00884"/>
    </source>
</evidence>
<feature type="transmembrane region" description="Helical" evidence="1">
    <location>
        <begin position="51"/>
        <end position="71"/>
    </location>
</feature>
<feature type="transmembrane region" description="Helical" evidence="1">
    <location>
        <begin position="83"/>
        <end position="103"/>
    </location>
</feature>